<evidence type="ECO:0000256" key="2">
    <source>
        <dbReference type="PROSITE-ProRule" id="PRU00176"/>
    </source>
</evidence>
<dbReference type="EMBL" id="CAJEWN010000347">
    <property type="protein sequence ID" value="CAD2179579.1"/>
    <property type="molecule type" value="Genomic_DNA"/>
</dbReference>
<dbReference type="InterPro" id="IPR000504">
    <property type="entry name" value="RRM_dom"/>
</dbReference>
<gene>
    <name evidence="4" type="ORF">MENT_LOCUS31588</name>
</gene>
<dbReference type="GO" id="GO:0005737">
    <property type="term" value="C:cytoplasm"/>
    <property type="evidence" value="ECO:0007669"/>
    <property type="project" value="TreeGrafter"/>
</dbReference>
<dbReference type="Gene3D" id="3.30.70.330">
    <property type="match status" value="1"/>
</dbReference>
<dbReference type="OrthoDB" id="266020at2759"/>
<dbReference type="AlphaFoldDB" id="A0A6V7VXP2"/>
<dbReference type="InterPro" id="IPR035979">
    <property type="entry name" value="RBD_domain_sf"/>
</dbReference>
<protein>
    <recommendedName>
        <fullName evidence="3">RRM domain-containing protein</fullName>
    </recommendedName>
</protein>
<dbReference type="GO" id="GO:0005634">
    <property type="term" value="C:nucleus"/>
    <property type="evidence" value="ECO:0007669"/>
    <property type="project" value="TreeGrafter"/>
</dbReference>
<dbReference type="InterPro" id="IPR012677">
    <property type="entry name" value="Nucleotide-bd_a/b_plait_sf"/>
</dbReference>
<dbReference type="SUPFAM" id="SSF54928">
    <property type="entry name" value="RNA-binding domain, RBD"/>
    <property type="match status" value="1"/>
</dbReference>
<name>A0A6V7VXP2_MELEN</name>
<organism evidence="4 5">
    <name type="scientific">Meloidogyne enterolobii</name>
    <name type="common">Root-knot nematode worm</name>
    <name type="synonym">Meloidogyne mayaguensis</name>
    <dbReference type="NCBI Taxonomy" id="390850"/>
    <lineage>
        <taxon>Eukaryota</taxon>
        <taxon>Metazoa</taxon>
        <taxon>Ecdysozoa</taxon>
        <taxon>Nematoda</taxon>
        <taxon>Chromadorea</taxon>
        <taxon>Rhabditida</taxon>
        <taxon>Tylenchina</taxon>
        <taxon>Tylenchomorpha</taxon>
        <taxon>Tylenchoidea</taxon>
        <taxon>Meloidogynidae</taxon>
        <taxon>Meloidogyninae</taxon>
        <taxon>Meloidogyne</taxon>
    </lineage>
</organism>
<dbReference type="InterPro" id="IPR050374">
    <property type="entry name" value="RRT5_SRSF_SR"/>
</dbReference>
<dbReference type="PANTHER" id="PTHR23003">
    <property type="entry name" value="RNA RECOGNITION MOTIF RRM DOMAIN CONTAINING PROTEIN"/>
    <property type="match status" value="1"/>
</dbReference>
<comment type="caution">
    <text evidence="4">The sequence shown here is derived from an EMBL/GenBank/DDBJ whole genome shotgun (WGS) entry which is preliminary data.</text>
</comment>
<dbReference type="SMART" id="SM00360">
    <property type="entry name" value="RRM"/>
    <property type="match status" value="1"/>
</dbReference>
<evidence type="ECO:0000256" key="1">
    <source>
        <dbReference type="ARBA" id="ARBA00022884"/>
    </source>
</evidence>
<feature type="domain" description="RRM" evidence="3">
    <location>
        <begin position="6"/>
        <end position="83"/>
    </location>
</feature>
<evidence type="ECO:0000313" key="4">
    <source>
        <dbReference type="EMBL" id="CAD2179579.1"/>
    </source>
</evidence>
<sequence length="91" mass="10053">MATYDFVVNVSNIPGDAMRYDLAMMFASCGTIRNASILTDNNPNRPGEGLVEFQTKQGAENAVRDMNGAEMKGHVLRVEFDKYYGGKLNKS</sequence>
<dbReference type="PROSITE" id="PS50102">
    <property type="entry name" value="RRM"/>
    <property type="match status" value="1"/>
</dbReference>
<evidence type="ECO:0000259" key="3">
    <source>
        <dbReference type="PROSITE" id="PS50102"/>
    </source>
</evidence>
<dbReference type="GO" id="GO:0003729">
    <property type="term" value="F:mRNA binding"/>
    <property type="evidence" value="ECO:0007669"/>
    <property type="project" value="TreeGrafter"/>
</dbReference>
<dbReference type="Pfam" id="PF00076">
    <property type="entry name" value="RRM_1"/>
    <property type="match status" value="1"/>
</dbReference>
<dbReference type="CDD" id="cd00590">
    <property type="entry name" value="RRM_SF"/>
    <property type="match status" value="1"/>
</dbReference>
<evidence type="ECO:0000313" key="5">
    <source>
        <dbReference type="Proteomes" id="UP000580250"/>
    </source>
</evidence>
<keyword evidence="1 2" id="KW-0694">RNA-binding</keyword>
<proteinExistence type="predicted"/>
<accession>A0A6V7VXP2</accession>
<reference evidence="4 5" key="1">
    <citation type="submission" date="2020-08" db="EMBL/GenBank/DDBJ databases">
        <authorList>
            <person name="Koutsovoulos G."/>
            <person name="Danchin GJ E."/>
        </authorList>
    </citation>
    <scope>NUCLEOTIDE SEQUENCE [LARGE SCALE GENOMIC DNA]</scope>
</reference>
<dbReference type="Proteomes" id="UP000580250">
    <property type="component" value="Unassembled WGS sequence"/>
</dbReference>